<evidence type="ECO:0000313" key="4">
    <source>
        <dbReference type="WBParaSite" id="GPUH_0002020601-mRNA-1"/>
    </source>
</evidence>
<dbReference type="OrthoDB" id="1107553at2759"/>
<sequence length="437" mass="50285">MQLAIKTLWLQGKPMNYKCFSCPNFTRRWTFCEFATNRLSPELGKRPRTKSSTTLGEHEGSQRHQHQQQPAAKLPHLLVYVGQTTPPGSFAPVLVPHLLRDNSESAESHDARKKREHTPPQAVCERLAKYFRETDIDMLRLTEMRFTDEFVDRLVATFGAQKIRCKKLEISLCKLNYITAKKFHQFIQMVECEQTCLIWLRGNNGHLCNSREFLSSFLGLRSLRIIAVTPEISIGDDQFLIDFLENKAAKYSEETVLRLDYCSITTIGLYKAIEASYFPPIYMKEFHQFIQMVECEQTCLIWLRGNNGHLCNSREFLSSFLGLRSLRIIAVTPEISIGDDQFLIDFLENKAAKYSEETVLRLDYCSITTTGLYKAIEARLINFNELLNKLSVDCTKRANSHAYRLDHPQLCNDALLLWNDSDGTHVASNRNPNCCCK</sequence>
<reference evidence="4" key="1">
    <citation type="submission" date="2016-06" db="UniProtKB">
        <authorList>
            <consortium name="WormBaseParasite"/>
        </authorList>
    </citation>
    <scope>IDENTIFICATION</scope>
</reference>
<evidence type="ECO:0000256" key="1">
    <source>
        <dbReference type="SAM" id="MobiDB-lite"/>
    </source>
</evidence>
<keyword evidence="3" id="KW-1185">Reference proteome</keyword>
<name>A0A183EGU0_9BILA</name>
<evidence type="ECO:0000313" key="3">
    <source>
        <dbReference type="Proteomes" id="UP000271098"/>
    </source>
</evidence>
<organism evidence="4">
    <name type="scientific">Gongylonema pulchrum</name>
    <dbReference type="NCBI Taxonomy" id="637853"/>
    <lineage>
        <taxon>Eukaryota</taxon>
        <taxon>Metazoa</taxon>
        <taxon>Ecdysozoa</taxon>
        <taxon>Nematoda</taxon>
        <taxon>Chromadorea</taxon>
        <taxon>Rhabditida</taxon>
        <taxon>Spirurina</taxon>
        <taxon>Spiruromorpha</taxon>
        <taxon>Spiruroidea</taxon>
        <taxon>Gongylonematidae</taxon>
        <taxon>Gongylonema</taxon>
    </lineage>
</organism>
<evidence type="ECO:0000313" key="2">
    <source>
        <dbReference type="EMBL" id="VDN35475.1"/>
    </source>
</evidence>
<reference evidence="2 3" key="2">
    <citation type="submission" date="2018-11" db="EMBL/GenBank/DDBJ databases">
        <authorList>
            <consortium name="Pathogen Informatics"/>
        </authorList>
    </citation>
    <scope>NUCLEOTIDE SEQUENCE [LARGE SCALE GENOMIC DNA]</scope>
</reference>
<dbReference type="Proteomes" id="UP000271098">
    <property type="component" value="Unassembled WGS sequence"/>
</dbReference>
<gene>
    <name evidence="2" type="ORF">GPUH_LOCUS20182</name>
</gene>
<dbReference type="AlphaFoldDB" id="A0A183EGU0"/>
<protein>
    <submittedName>
        <fullName evidence="4">F-box/LRR-repeat protein 7</fullName>
    </submittedName>
</protein>
<dbReference type="EMBL" id="UYRT01089930">
    <property type="protein sequence ID" value="VDN35475.1"/>
    <property type="molecule type" value="Genomic_DNA"/>
</dbReference>
<dbReference type="WBParaSite" id="GPUH_0002020601-mRNA-1">
    <property type="protein sequence ID" value="GPUH_0002020601-mRNA-1"/>
    <property type="gene ID" value="GPUH_0002020601"/>
</dbReference>
<proteinExistence type="predicted"/>
<accession>A0A183EGU0</accession>
<feature type="region of interest" description="Disordered" evidence="1">
    <location>
        <begin position="42"/>
        <end position="69"/>
    </location>
</feature>